<dbReference type="EMBL" id="MU070250">
    <property type="protein sequence ID" value="KAF5828766.1"/>
    <property type="molecule type" value="Genomic_DNA"/>
</dbReference>
<reference evidence="1" key="1">
    <citation type="submission" date="2017-08" db="EMBL/GenBank/DDBJ databases">
        <authorList>
            <person name="Polle J.E."/>
            <person name="Barry K."/>
            <person name="Cushman J."/>
            <person name="Schmutz J."/>
            <person name="Tran D."/>
            <person name="Hathwaick L.T."/>
            <person name="Yim W.C."/>
            <person name="Jenkins J."/>
            <person name="Mckie-Krisberg Z.M."/>
            <person name="Prochnik S."/>
            <person name="Lindquist E."/>
            <person name="Dockter R.B."/>
            <person name="Adam C."/>
            <person name="Molina H."/>
            <person name="Bunkerborg J."/>
            <person name="Jin E."/>
            <person name="Buchheim M."/>
            <person name="Magnuson J."/>
        </authorList>
    </citation>
    <scope>NUCLEOTIDE SEQUENCE</scope>
    <source>
        <strain evidence="1">CCAP 19/18</strain>
    </source>
</reference>
<name>A0ABQ7G2D7_DUNSA</name>
<proteinExistence type="predicted"/>
<organism evidence="1 2">
    <name type="scientific">Dunaliella salina</name>
    <name type="common">Green alga</name>
    <name type="synonym">Protococcus salinus</name>
    <dbReference type="NCBI Taxonomy" id="3046"/>
    <lineage>
        <taxon>Eukaryota</taxon>
        <taxon>Viridiplantae</taxon>
        <taxon>Chlorophyta</taxon>
        <taxon>core chlorophytes</taxon>
        <taxon>Chlorophyceae</taxon>
        <taxon>CS clade</taxon>
        <taxon>Chlamydomonadales</taxon>
        <taxon>Dunaliellaceae</taxon>
        <taxon>Dunaliella</taxon>
    </lineage>
</organism>
<dbReference type="Pfam" id="PF10294">
    <property type="entry name" value="Methyltransf_16"/>
    <property type="match status" value="1"/>
</dbReference>
<evidence type="ECO:0000313" key="2">
    <source>
        <dbReference type="Proteomes" id="UP000815325"/>
    </source>
</evidence>
<dbReference type="PANTHER" id="PTHR14614">
    <property type="entry name" value="HEPATOCELLULAR CARCINOMA-ASSOCIATED ANTIGEN"/>
    <property type="match status" value="1"/>
</dbReference>
<dbReference type="InterPro" id="IPR019410">
    <property type="entry name" value="Methyltransf_16"/>
</dbReference>
<dbReference type="SUPFAM" id="SSF53335">
    <property type="entry name" value="S-adenosyl-L-methionine-dependent methyltransferases"/>
    <property type="match status" value="1"/>
</dbReference>
<dbReference type="PANTHER" id="PTHR14614:SF157">
    <property type="entry name" value="METHYLTRANSFERASE TYPE 12 DOMAIN-CONTAINING PROTEIN"/>
    <property type="match status" value="1"/>
</dbReference>
<protein>
    <submittedName>
        <fullName evidence="1">Uncharacterized protein</fullName>
    </submittedName>
</protein>
<evidence type="ECO:0000313" key="1">
    <source>
        <dbReference type="EMBL" id="KAF5828766.1"/>
    </source>
</evidence>
<accession>A0ABQ7G2D7</accession>
<dbReference type="Proteomes" id="UP000815325">
    <property type="component" value="Unassembled WGS sequence"/>
</dbReference>
<gene>
    <name evidence="1" type="ORF">DUNSADRAFT_17113</name>
</gene>
<dbReference type="Gene3D" id="3.40.50.150">
    <property type="entry name" value="Vaccinia Virus protein VP39"/>
    <property type="match status" value="1"/>
</dbReference>
<keyword evidence="2" id="KW-1185">Reference proteome</keyword>
<comment type="caution">
    <text evidence="1">The sequence shown here is derived from an EMBL/GenBank/DDBJ whole genome shotgun (WGS) entry which is preliminary data.</text>
</comment>
<sequence>MDNPDKACADRGYTFVEADINGFIVRCKQKDLLSQDDDADWDYFDFEAENSLAAATGSLIWDASFAIIELLKPGPASLSQLLVGKRVLELGSGIGLAGLCCAAAGAHVMLTDIPSVSEGILACNVTSNVESYADAKLRMEDSDEQAFRGSRSGSSWHNSQPLGRGSCAAGSLDFTKPMAEQALHGNSPFDAEVVLAIDIVWLKVNTMLGCNQRMPIQAI</sequence>
<dbReference type="InterPro" id="IPR029063">
    <property type="entry name" value="SAM-dependent_MTases_sf"/>
</dbReference>